<feature type="chain" id="PRO_5039215387" evidence="5">
    <location>
        <begin position="23"/>
        <end position="226"/>
    </location>
</feature>
<dbReference type="Pfam" id="PF21597">
    <property type="entry name" value="TetR_C_43"/>
    <property type="match status" value="1"/>
</dbReference>
<dbReference type="InterPro" id="IPR001647">
    <property type="entry name" value="HTH_TetR"/>
</dbReference>
<keyword evidence="8" id="KW-1185">Reference proteome</keyword>
<evidence type="ECO:0000256" key="1">
    <source>
        <dbReference type="ARBA" id="ARBA00023015"/>
    </source>
</evidence>
<dbReference type="GO" id="GO:0000976">
    <property type="term" value="F:transcription cis-regulatory region binding"/>
    <property type="evidence" value="ECO:0007669"/>
    <property type="project" value="TreeGrafter"/>
</dbReference>
<evidence type="ECO:0000313" key="8">
    <source>
        <dbReference type="Proteomes" id="UP000553888"/>
    </source>
</evidence>
<feature type="domain" description="HTH tetR-type" evidence="6">
    <location>
        <begin position="56"/>
        <end position="115"/>
    </location>
</feature>
<reference evidence="7 8" key="1">
    <citation type="submission" date="2020-07" db="EMBL/GenBank/DDBJ databases">
        <title>Sequencing the genomes of 1000 actinobacteria strains.</title>
        <authorList>
            <person name="Klenk H.-P."/>
        </authorList>
    </citation>
    <scope>NUCLEOTIDE SEQUENCE [LARGE SCALE GENOMIC DNA]</scope>
    <source>
        <strain evidence="7 8">DSM 23141</strain>
    </source>
</reference>
<dbReference type="InterPro" id="IPR049445">
    <property type="entry name" value="TetR_SbtR-like_C"/>
</dbReference>
<dbReference type="RefSeq" id="WP_343046655.1">
    <property type="nucleotide sequence ID" value="NZ_JACBZY010000001.1"/>
</dbReference>
<dbReference type="PANTHER" id="PTHR30055">
    <property type="entry name" value="HTH-TYPE TRANSCRIPTIONAL REGULATOR RUTR"/>
    <property type="match status" value="1"/>
</dbReference>
<dbReference type="AlphaFoldDB" id="A0A852YNM2"/>
<evidence type="ECO:0000256" key="4">
    <source>
        <dbReference type="PROSITE-ProRule" id="PRU00335"/>
    </source>
</evidence>
<keyword evidence="2 4" id="KW-0238">DNA-binding</keyword>
<keyword evidence="3" id="KW-0804">Transcription</keyword>
<dbReference type="EMBL" id="JACBZY010000001">
    <property type="protein sequence ID" value="NYG99329.1"/>
    <property type="molecule type" value="Genomic_DNA"/>
</dbReference>
<dbReference type="Proteomes" id="UP000553888">
    <property type="component" value="Unassembled WGS sequence"/>
</dbReference>
<name>A0A852YNM2_9MICO</name>
<protein>
    <submittedName>
        <fullName evidence="7">AcrR family transcriptional regulator</fullName>
    </submittedName>
</protein>
<dbReference type="SUPFAM" id="SSF48498">
    <property type="entry name" value="Tetracyclin repressor-like, C-terminal domain"/>
    <property type="match status" value="1"/>
</dbReference>
<dbReference type="PRINTS" id="PR00455">
    <property type="entry name" value="HTHTETR"/>
</dbReference>
<dbReference type="InterPro" id="IPR036271">
    <property type="entry name" value="Tet_transcr_reg_TetR-rel_C_sf"/>
</dbReference>
<dbReference type="InterPro" id="IPR009057">
    <property type="entry name" value="Homeodomain-like_sf"/>
</dbReference>
<evidence type="ECO:0000256" key="3">
    <source>
        <dbReference type="ARBA" id="ARBA00023163"/>
    </source>
</evidence>
<evidence type="ECO:0000259" key="6">
    <source>
        <dbReference type="PROSITE" id="PS50977"/>
    </source>
</evidence>
<proteinExistence type="predicted"/>
<dbReference type="SUPFAM" id="SSF46689">
    <property type="entry name" value="Homeodomain-like"/>
    <property type="match status" value="1"/>
</dbReference>
<feature type="DNA-binding region" description="H-T-H motif" evidence="4">
    <location>
        <begin position="78"/>
        <end position="97"/>
    </location>
</feature>
<dbReference type="PANTHER" id="PTHR30055:SF234">
    <property type="entry name" value="HTH-TYPE TRANSCRIPTIONAL REGULATOR BETI"/>
    <property type="match status" value="1"/>
</dbReference>
<keyword evidence="1" id="KW-0805">Transcription regulation</keyword>
<dbReference type="GO" id="GO:0003700">
    <property type="term" value="F:DNA-binding transcription factor activity"/>
    <property type="evidence" value="ECO:0007669"/>
    <property type="project" value="TreeGrafter"/>
</dbReference>
<dbReference type="InterPro" id="IPR050109">
    <property type="entry name" value="HTH-type_TetR-like_transc_reg"/>
</dbReference>
<comment type="caution">
    <text evidence="7">The sequence shown here is derived from an EMBL/GenBank/DDBJ whole genome shotgun (WGS) entry which is preliminary data.</text>
</comment>
<evidence type="ECO:0000313" key="7">
    <source>
        <dbReference type="EMBL" id="NYG99329.1"/>
    </source>
</evidence>
<evidence type="ECO:0000256" key="5">
    <source>
        <dbReference type="SAM" id="SignalP"/>
    </source>
</evidence>
<organism evidence="7 8">
    <name type="scientific">Schumannella luteola</name>
    <dbReference type="NCBI Taxonomy" id="472059"/>
    <lineage>
        <taxon>Bacteria</taxon>
        <taxon>Bacillati</taxon>
        <taxon>Actinomycetota</taxon>
        <taxon>Actinomycetes</taxon>
        <taxon>Micrococcales</taxon>
        <taxon>Microbacteriaceae</taxon>
        <taxon>Schumannella</taxon>
    </lineage>
</organism>
<dbReference type="PROSITE" id="PS50977">
    <property type="entry name" value="HTH_TETR_2"/>
    <property type="match status" value="1"/>
</dbReference>
<dbReference type="Gene3D" id="1.10.357.10">
    <property type="entry name" value="Tetracycline Repressor, domain 2"/>
    <property type="match status" value="1"/>
</dbReference>
<sequence length="226" mass="23254">MSTSASTASAAVATAASGTAPAAGSTAPAAAASTAAAELLAQLSSVVQRPKRADAARNYDALVAAARDIFARDGSGASLEEIARSAGVGIGTLYRNFPTRDELIEAVYVEEVQSLVLAAQATETLPSDKALGAWLERFLEYVGTKRALLEGLNNRESTVFAQCRSVMYGSGEPVLQRAQTAGAVRGDVSISDVVRLISGVAGVVVDDDAQRDRLIGLAMDGLRPVG</sequence>
<dbReference type="Pfam" id="PF00440">
    <property type="entry name" value="TetR_N"/>
    <property type="match status" value="1"/>
</dbReference>
<keyword evidence="5" id="KW-0732">Signal</keyword>
<accession>A0A852YNM2</accession>
<feature type="signal peptide" evidence="5">
    <location>
        <begin position="1"/>
        <end position="22"/>
    </location>
</feature>
<evidence type="ECO:0000256" key="2">
    <source>
        <dbReference type="ARBA" id="ARBA00023125"/>
    </source>
</evidence>
<gene>
    <name evidence="7" type="ORF">BJ979_001955</name>
</gene>